<comment type="caution">
    <text evidence="2">The sequence shown here is derived from an EMBL/GenBank/DDBJ whole genome shotgun (WGS) entry which is preliminary data.</text>
</comment>
<dbReference type="OrthoDB" id="43793at2157"/>
<gene>
    <name evidence="2" type="ORF">GC250_09200</name>
</gene>
<reference evidence="2 3" key="1">
    <citation type="submission" date="2019-10" db="EMBL/GenBank/DDBJ databases">
        <title>Sequencing and Assembly of Multiple Reported Metal-Biooxidizing Members of the Extremely Thermoacidophilic Archaeal Family Sulfolobaceae.</title>
        <authorList>
            <person name="Counts J.A."/>
            <person name="Kelly R.M."/>
        </authorList>
    </citation>
    <scope>NUCLEOTIDE SEQUENCE [LARGE SCALE GENOMIC DNA]</scope>
    <source>
        <strain evidence="2 3">DSM 6482</strain>
    </source>
</reference>
<dbReference type="EMBL" id="WGGD01000005">
    <property type="protein sequence ID" value="MUN29608.1"/>
    <property type="molecule type" value="Genomic_DNA"/>
</dbReference>
<evidence type="ECO:0000313" key="2">
    <source>
        <dbReference type="EMBL" id="MUN29608.1"/>
    </source>
</evidence>
<protein>
    <submittedName>
        <fullName evidence="2">Nuclease NurA</fullName>
    </submittedName>
</protein>
<dbReference type="Pfam" id="PF09376">
    <property type="entry name" value="NurA"/>
    <property type="match status" value="1"/>
</dbReference>
<feature type="domain" description="NurA" evidence="1">
    <location>
        <begin position="41"/>
        <end position="293"/>
    </location>
</feature>
<accession>A0A6A9QPD7</accession>
<dbReference type="AlphaFoldDB" id="A0A6A9QPD7"/>
<sequence length="329" mass="36902">MRVLSEVSRHEPYLGVLPTSNFEDSTPLYYDGELEDCSPLENFAYLDTSSRTISVRGANIHMASLYANEGGKHIMVPTDDTVPFLAMKGSEAVITKVKEALGNVLATHNVNGVPYNYDYKDDNILDELRISLENMVINKSTRPVIVDGPIVPGPYLQMVGEPYKSAFEELASRRDRSNLIGVVKRLNFTRKLSREENVKRNYRSLVGATDDVIVQQMGKGKSKFVTSVFKEEVNLKGTTVRRYMVYVKLRDSVFRVESVNRELLCSGVKTSLNSVSIRGIPTFIEVADKMSKRLSASVYVLSFIHASSLLGVNYEDWNTYLEASRDLGD</sequence>
<name>A0A6A9QPD7_SULME</name>
<evidence type="ECO:0000259" key="1">
    <source>
        <dbReference type="SMART" id="SM00933"/>
    </source>
</evidence>
<dbReference type="InterPro" id="IPR018977">
    <property type="entry name" value="NurA_domain"/>
</dbReference>
<proteinExistence type="predicted"/>
<evidence type="ECO:0000313" key="3">
    <source>
        <dbReference type="Proteomes" id="UP000470772"/>
    </source>
</evidence>
<keyword evidence="3" id="KW-1185">Reference proteome</keyword>
<dbReference type="Proteomes" id="UP000470772">
    <property type="component" value="Unassembled WGS sequence"/>
</dbReference>
<dbReference type="SMART" id="SM00933">
    <property type="entry name" value="NurA"/>
    <property type="match status" value="1"/>
</dbReference>
<organism evidence="2 3">
    <name type="scientific">Sulfuracidifex metallicus DSM 6482 = JCM 9184</name>
    <dbReference type="NCBI Taxonomy" id="523847"/>
    <lineage>
        <taxon>Archaea</taxon>
        <taxon>Thermoproteota</taxon>
        <taxon>Thermoprotei</taxon>
        <taxon>Sulfolobales</taxon>
        <taxon>Sulfolobaceae</taxon>
        <taxon>Sulfuracidifex</taxon>
    </lineage>
</organism>